<dbReference type="EMBL" id="BMAT01002874">
    <property type="protein sequence ID" value="GFS15926.1"/>
    <property type="molecule type" value="Genomic_DNA"/>
</dbReference>
<organism evidence="1 2">
    <name type="scientific">Elysia marginata</name>
    <dbReference type="NCBI Taxonomy" id="1093978"/>
    <lineage>
        <taxon>Eukaryota</taxon>
        <taxon>Metazoa</taxon>
        <taxon>Spiralia</taxon>
        <taxon>Lophotrochozoa</taxon>
        <taxon>Mollusca</taxon>
        <taxon>Gastropoda</taxon>
        <taxon>Heterobranchia</taxon>
        <taxon>Euthyneura</taxon>
        <taxon>Panpulmonata</taxon>
        <taxon>Sacoglossa</taxon>
        <taxon>Placobranchoidea</taxon>
        <taxon>Plakobranchidae</taxon>
        <taxon>Elysia</taxon>
    </lineage>
</organism>
<comment type="caution">
    <text evidence="1">The sequence shown here is derived from an EMBL/GenBank/DDBJ whole genome shotgun (WGS) entry which is preliminary data.</text>
</comment>
<sequence>MLNFRLERPAQRLSKETAVLNSMLLISITVTQCHQIYEKMVARATIQAQGYNAIADAQLFGYLACGQVVDTRLSNQKVGVPRHGLAGPRLAGRKASTYCT</sequence>
<accession>A0AAV4J3T0</accession>
<dbReference type="Proteomes" id="UP000762676">
    <property type="component" value="Unassembled WGS sequence"/>
</dbReference>
<gene>
    <name evidence="1" type="ORF">ElyMa_001460400</name>
</gene>
<protein>
    <submittedName>
        <fullName evidence="1">Uncharacterized protein</fullName>
    </submittedName>
</protein>
<proteinExistence type="predicted"/>
<dbReference type="AlphaFoldDB" id="A0AAV4J3T0"/>
<evidence type="ECO:0000313" key="1">
    <source>
        <dbReference type="EMBL" id="GFS15926.1"/>
    </source>
</evidence>
<keyword evidence="2" id="KW-1185">Reference proteome</keyword>
<evidence type="ECO:0000313" key="2">
    <source>
        <dbReference type="Proteomes" id="UP000762676"/>
    </source>
</evidence>
<reference evidence="1 2" key="1">
    <citation type="journal article" date="2021" name="Elife">
        <title>Chloroplast acquisition without the gene transfer in kleptoplastic sea slugs, Plakobranchus ocellatus.</title>
        <authorList>
            <person name="Maeda T."/>
            <person name="Takahashi S."/>
            <person name="Yoshida T."/>
            <person name="Shimamura S."/>
            <person name="Takaki Y."/>
            <person name="Nagai Y."/>
            <person name="Toyoda A."/>
            <person name="Suzuki Y."/>
            <person name="Arimoto A."/>
            <person name="Ishii H."/>
            <person name="Satoh N."/>
            <person name="Nishiyama T."/>
            <person name="Hasebe M."/>
            <person name="Maruyama T."/>
            <person name="Minagawa J."/>
            <person name="Obokata J."/>
            <person name="Shigenobu S."/>
        </authorList>
    </citation>
    <scope>NUCLEOTIDE SEQUENCE [LARGE SCALE GENOMIC DNA]</scope>
</reference>
<name>A0AAV4J3T0_9GAST</name>